<evidence type="ECO:0000313" key="11">
    <source>
        <dbReference type="EMBL" id="GGZ78302.1"/>
    </source>
</evidence>
<dbReference type="GO" id="GO:0005737">
    <property type="term" value="C:cytoplasm"/>
    <property type="evidence" value="ECO:0007669"/>
    <property type="project" value="UniProtKB-SubCell"/>
</dbReference>
<keyword evidence="5 9" id="KW-0963">Cytoplasm</keyword>
<dbReference type="Pfam" id="PF01975">
    <property type="entry name" value="SurE"/>
    <property type="match status" value="1"/>
</dbReference>
<dbReference type="InterPro" id="IPR036523">
    <property type="entry name" value="SurE-like_sf"/>
</dbReference>
<dbReference type="NCBIfam" id="NF001492">
    <property type="entry name" value="PRK00346.2-2"/>
    <property type="match status" value="1"/>
</dbReference>
<keyword evidence="12" id="KW-1185">Reference proteome</keyword>
<organism evidence="11 12">
    <name type="scientific">Algibacter mikhailovii</name>
    <dbReference type="NCBI Taxonomy" id="425498"/>
    <lineage>
        <taxon>Bacteria</taxon>
        <taxon>Pseudomonadati</taxon>
        <taxon>Bacteroidota</taxon>
        <taxon>Flavobacteriia</taxon>
        <taxon>Flavobacteriales</taxon>
        <taxon>Flavobacteriaceae</taxon>
        <taxon>Algibacter</taxon>
    </lineage>
</organism>
<comment type="caution">
    <text evidence="11">The sequence shown here is derived from an EMBL/GenBank/DDBJ whole genome shotgun (WGS) entry which is preliminary data.</text>
</comment>
<dbReference type="EMBL" id="BMWZ01000003">
    <property type="protein sequence ID" value="GGZ78302.1"/>
    <property type="molecule type" value="Genomic_DNA"/>
</dbReference>
<dbReference type="GO" id="GO:0008253">
    <property type="term" value="F:5'-nucleotidase activity"/>
    <property type="evidence" value="ECO:0007669"/>
    <property type="project" value="UniProtKB-UniRule"/>
</dbReference>
<dbReference type="InterPro" id="IPR030048">
    <property type="entry name" value="SurE"/>
</dbReference>
<comment type="cofactor">
    <cofactor evidence="2">
        <name>Mg(2+)</name>
        <dbReference type="ChEBI" id="CHEBI:18420"/>
    </cofactor>
</comment>
<gene>
    <name evidence="9 11" type="primary">surE</name>
    <name evidence="11" type="ORF">GCM10007028_14670</name>
</gene>
<dbReference type="NCBIfam" id="NF001490">
    <property type="entry name" value="PRK00346.1-4"/>
    <property type="match status" value="1"/>
</dbReference>
<keyword evidence="7 9" id="KW-0547">Nucleotide-binding</keyword>
<dbReference type="RefSeq" id="WP_189360140.1">
    <property type="nucleotide sequence ID" value="NZ_BMWZ01000003.1"/>
</dbReference>
<dbReference type="AlphaFoldDB" id="A0A918QZ35"/>
<evidence type="ECO:0000259" key="10">
    <source>
        <dbReference type="Pfam" id="PF01975"/>
    </source>
</evidence>
<reference evidence="11" key="2">
    <citation type="submission" date="2020-09" db="EMBL/GenBank/DDBJ databases">
        <authorList>
            <person name="Sun Q."/>
            <person name="Kim S."/>
        </authorList>
    </citation>
    <scope>NUCLEOTIDE SEQUENCE</scope>
    <source>
        <strain evidence="11">KCTC 12710</strain>
    </source>
</reference>
<evidence type="ECO:0000256" key="7">
    <source>
        <dbReference type="ARBA" id="ARBA00022741"/>
    </source>
</evidence>
<proteinExistence type="inferred from homology"/>
<comment type="cofactor">
    <cofactor evidence="9">
        <name>a divalent metal cation</name>
        <dbReference type="ChEBI" id="CHEBI:60240"/>
    </cofactor>
    <text evidence="9">Binds 1 divalent metal cation per subunit.</text>
</comment>
<dbReference type="Gene3D" id="3.40.1210.10">
    <property type="entry name" value="Survival protein SurE-like phosphatase/nucleotidase"/>
    <property type="match status" value="1"/>
</dbReference>
<name>A0A918QZ35_9FLAO</name>
<keyword evidence="6 9" id="KW-0479">Metal-binding</keyword>
<comment type="subcellular location">
    <subcellularLocation>
        <location evidence="3 9">Cytoplasm</location>
    </subcellularLocation>
</comment>
<feature type="binding site" evidence="9">
    <location>
        <position position="100"/>
    </location>
    <ligand>
        <name>a divalent metal cation</name>
        <dbReference type="ChEBI" id="CHEBI:60240"/>
    </ligand>
</feature>
<accession>A0A918QZ35</accession>
<keyword evidence="8 9" id="KW-0378">Hydrolase</keyword>
<evidence type="ECO:0000256" key="6">
    <source>
        <dbReference type="ARBA" id="ARBA00022723"/>
    </source>
</evidence>
<comment type="similarity">
    <text evidence="4 9">Belongs to the SurE nucleotidase family.</text>
</comment>
<dbReference type="PANTHER" id="PTHR30457">
    <property type="entry name" value="5'-NUCLEOTIDASE SURE"/>
    <property type="match status" value="1"/>
</dbReference>
<protein>
    <recommendedName>
        <fullName evidence="9">5'-nucleotidase SurE</fullName>
        <ecNumber evidence="9">3.1.3.5</ecNumber>
    </recommendedName>
    <alternativeName>
        <fullName evidence="9">Nucleoside 5'-monophosphate phosphohydrolase</fullName>
    </alternativeName>
</protein>
<evidence type="ECO:0000256" key="4">
    <source>
        <dbReference type="ARBA" id="ARBA00011062"/>
    </source>
</evidence>
<dbReference type="FunFam" id="3.40.1210.10:FF:000001">
    <property type="entry name" value="5'/3'-nucleotidase SurE"/>
    <property type="match status" value="1"/>
</dbReference>
<feature type="binding site" evidence="9">
    <location>
        <position position="43"/>
    </location>
    <ligand>
        <name>a divalent metal cation</name>
        <dbReference type="ChEBI" id="CHEBI:60240"/>
    </ligand>
</feature>
<dbReference type="HAMAP" id="MF_00060">
    <property type="entry name" value="SurE"/>
    <property type="match status" value="1"/>
</dbReference>
<comment type="function">
    <text evidence="9">Nucleotidase that shows phosphatase activity on nucleoside 5'-monophosphates.</text>
</comment>
<evidence type="ECO:0000256" key="5">
    <source>
        <dbReference type="ARBA" id="ARBA00022490"/>
    </source>
</evidence>
<evidence type="ECO:0000256" key="9">
    <source>
        <dbReference type="HAMAP-Rule" id="MF_00060"/>
    </source>
</evidence>
<dbReference type="GO" id="GO:0000166">
    <property type="term" value="F:nucleotide binding"/>
    <property type="evidence" value="ECO:0007669"/>
    <property type="project" value="UniProtKB-KW"/>
</dbReference>
<feature type="binding site" evidence="9">
    <location>
        <position position="13"/>
    </location>
    <ligand>
        <name>a divalent metal cation</name>
        <dbReference type="ChEBI" id="CHEBI:60240"/>
    </ligand>
</feature>
<comment type="catalytic activity">
    <reaction evidence="1 9">
        <text>a ribonucleoside 5'-phosphate + H2O = a ribonucleoside + phosphate</text>
        <dbReference type="Rhea" id="RHEA:12484"/>
        <dbReference type="ChEBI" id="CHEBI:15377"/>
        <dbReference type="ChEBI" id="CHEBI:18254"/>
        <dbReference type="ChEBI" id="CHEBI:43474"/>
        <dbReference type="ChEBI" id="CHEBI:58043"/>
        <dbReference type="EC" id="3.1.3.5"/>
    </reaction>
</comment>
<dbReference type="PANTHER" id="PTHR30457:SF0">
    <property type="entry name" value="PHOSPHATASE, PUTATIVE (AFU_ORTHOLOGUE AFUA_4G01070)-RELATED"/>
    <property type="match status" value="1"/>
</dbReference>
<evidence type="ECO:0000256" key="3">
    <source>
        <dbReference type="ARBA" id="ARBA00004496"/>
    </source>
</evidence>
<sequence>MNKKPLILVTNDDGISAPGIRTLISIMNEIGDVVVVAPNSPQSGMGHAITLDSTLFSEEVHFDDGPQKEYSCSGTPADCVKLAVRQILGRKPDLCVSGINHGSNASINVIYSGTMSAAIEAGIEGIPAIGFSLLDYSWNANFEASKTYVSTITKHVLERGIPEGIVLNVNIPNIEKDLIKGIKVCRQAKANWVEEFDKRKTPQGKDYYWLSGKFVNLDGGEDTDEWALANNFVAVVPTQFDLTAHDFIKDLNTWNLNE</sequence>
<evidence type="ECO:0000313" key="12">
    <source>
        <dbReference type="Proteomes" id="UP000636004"/>
    </source>
</evidence>
<dbReference type="Proteomes" id="UP000636004">
    <property type="component" value="Unassembled WGS sequence"/>
</dbReference>
<feature type="binding site" evidence="9">
    <location>
        <position position="12"/>
    </location>
    <ligand>
        <name>a divalent metal cation</name>
        <dbReference type="ChEBI" id="CHEBI:60240"/>
    </ligand>
</feature>
<dbReference type="SUPFAM" id="SSF64167">
    <property type="entry name" value="SurE-like"/>
    <property type="match status" value="1"/>
</dbReference>
<evidence type="ECO:0000256" key="1">
    <source>
        <dbReference type="ARBA" id="ARBA00000815"/>
    </source>
</evidence>
<evidence type="ECO:0000256" key="2">
    <source>
        <dbReference type="ARBA" id="ARBA00001946"/>
    </source>
</evidence>
<reference evidence="11" key="1">
    <citation type="journal article" date="2014" name="Int. J. Syst. Evol. Microbiol.">
        <title>Complete genome sequence of Corynebacterium casei LMG S-19264T (=DSM 44701T), isolated from a smear-ripened cheese.</title>
        <authorList>
            <consortium name="US DOE Joint Genome Institute (JGI-PGF)"/>
            <person name="Walter F."/>
            <person name="Albersmeier A."/>
            <person name="Kalinowski J."/>
            <person name="Ruckert C."/>
        </authorList>
    </citation>
    <scope>NUCLEOTIDE SEQUENCE</scope>
    <source>
        <strain evidence="11">KCTC 12710</strain>
    </source>
</reference>
<evidence type="ECO:0000256" key="8">
    <source>
        <dbReference type="ARBA" id="ARBA00022801"/>
    </source>
</evidence>
<dbReference type="GO" id="GO:0046872">
    <property type="term" value="F:metal ion binding"/>
    <property type="evidence" value="ECO:0007669"/>
    <property type="project" value="UniProtKB-UniRule"/>
</dbReference>
<feature type="domain" description="Survival protein SurE-like phosphatase/nucleotidase" evidence="10">
    <location>
        <begin position="7"/>
        <end position="193"/>
    </location>
</feature>
<dbReference type="EC" id="3.1.3.5" evidence="9"/>
<dbReference type="NCBIfam" id="TIGR00087">
    <property type="entry name" value="surE"/>
    <property type="match status" value="1"/>
</dbReference>
<dbReference type="InterPro" id="IPR002828">
    <property type="entry name" value="SurE-like_Pase/nucleotidase"/>
</dbReference>